<dbReference type="SUPFAM" id="SSF55729">
    <property type="entry name" value="Acyl-CoA N-acyltransferases (Nat)"/>
    <property type="match status" value="1"/>
</dbReference>
<reference evidence="3" key="1">
    <citation type="journal article" date="2014" name="Int. J. Syst. Evol. Microbiol.">
        <title>Complete genome sequence of Corynebacterium casei LMG S-19264T (=DSM 44701T), isolated from a smear-ripened cheese.</title>
        <authorList>
            <consortium name="US DOE Joint Genome Institute (JGI-PGF)"/>
            <person name="Walter F."/>
            <person name="Albersmeier A."/>
            <person name="Kalinowski J."/>
            <person name="Ruckert C."/>
        </authorList>
    </citation>
    <scope>NUCLEOTIDE SEQUENCE</scope>
    <source>
        <strain evidence="3">CGMCC 1.15371</strain>
    </source>
</reference>
<comment type="caution">
    <text evidence="3">The sequence shown here is derived from an EMBL/GenBank/DDBJ whole genome shotgun (WGS) entry which is preliminary data.</text>
</comment>
<name>A0A8J2VPQ1_9BACL</name>
<dbReference type="RefSeq" id="WP_188690640.1">
    <property type="nucleotide sequence ID" value="NZ_BMIR01000004.1"/>
</dbReference>
<dbReference type="AlphaFoldDB" id="A0A8J2VPQ1"/>
<evidence type="ECO:0000256" key="1">
    <source>
        <dbReference type="ARBA" id="ARBA00022679"/>
    </source>
</evidence>
<dbReference type="InterPro" id="IPR000182">
    <property type="entry name" value="GNAT_dom"/>
</dbReference>
<dbReference type="InterPro" id="IPR016181">
    <property type="entry name" value="Acyl_CoA_acyltransferase"/>
</dbReference>
<feature type="domain" description="N-acetyltransferase" evidence="2">
    <location>
        <begin position="1"/>
        <end position="136"/>
    </location>
</feature>
<protein>
    <submittedName>
        <fullName evidence="3">N-acetyltransferase</fullName>
    </submittedName>
</protein>
<proteinExistence type="predicted"/>
<dbReference type="PROSITE" id="PS51186">
    <property type="entry name" value="GNAT"/>
    <property type="match status" value="1"/>
</dbReference>
<dbReference type="GO" id="GO:0008080">
    <property type="term" value="F:N-acetyltransferase activity"/>
    <property type="evidence" value="ECO:0007669"/>
    <property type="project" value="InterPro"/>
</dbReference>
<dbReference type="EMBL" id="BMIR01000004">
    <property type="protein sequence ID" value="GGE34866.1"/>
    <property type="molecule type" value="Genomic_DNA"/>
</dbReference>
<dbReference type="PANTHER" id="PTHR13947:SF37">
    <property type="entry name" value="LD18367P"/>
    <property type="match status" value="1"/>
</dbReference>
<keyword evidence="4" id="KW-1185">Reference proteome</keyword>
<accession>A0A8J2VPQ1</accession>
<sequence length="150" mass="16940">MLIRKLKKDERPPMTLLLLADPSRSLIEDYIKSGECFLAEAAGQVIGVYVLLSTKPKTVELVNLAVDEHFQGKGLGKHLVNDAIRVAKAMGYRRFEVATGNSSLGPLALYQKCGFRIIEVEHDYFVKHYSEVIIENGMRCMDRVWLSLEL</sequence>
<dbReference type="PANTHER" id="PTHR13947">
    <property type="entry name" value="GNAT FAMILY N-ACETYLTRANSFERASE"/>
    <property type="match status" value="1"/>
</dbReference>
<organism evidence="3 4">
    <name type="scientific">Pullulanibacillus camelliae</name>
    <dbReference type="NCBI Taxonomy" id="1707096"/>
    <lineage>
        <taxon>Bacteria</taxon>
        <taxon>Bacillati</taxon>
        <taxon>Bacillota</taxon>
        <taxon>Bacilli</taxon>
        <taxon>Bacillales</taxon>
        <taxon>Sporolactobacillaceae</taxon>
        <taxon>Pullulanibacillus</taxon>
    </lineage>
</organism>
<evidence type="ECO:0000313" key="3">
    <source>
        <dbReference type="EMBL" id="GGE34866.1"/>
    </source>
</evidence>
<evidence type="ECO:0000313" key="4">
    <source>
        <dbReference type="Proteomes" id="UP000628775"/>
    </source>
</evidence>
<evidence type="ECO:0000259" key="2">
    <source>
        <dbReference type="PROSITE" id="PS51186"/>
    </source>
</evidence>
<dbReference type="CDD" id="cd04301">
    <property type="entry name" value="NAT_SF"/>
    <property type="match status" value="1"/>
</dbReference>
<dbReference type="Proteomes" id="UP000628775">
    <property type="component" value="Unassembled WGS sequence"/>
</dbReference>
<gene>
    <name evidence="3" type="ORF">GCM10011391_11890</name>
</gene>
<reference evidence="3" key="2">
    <citation type="submission" date="2020-09" db="EMBL/GenBank/DDBJ databases">
        <authorList>
            <person name="Sun Q."/>
            <person name="Zhou Y."/>
        </authorList>
    </citation>
    <scope>NUCLEOTIDE SEQUENCE</scope>
    <source>
        <strain evidence="3">CGMCC 1.15371</strain>
    </source>
</reference>
<dbReference type="InterPro" id="IPR050769">
    <property type="entry name" value="NAT_camello-type"/>
</dbReference>
<dbReference type="Gene3D" id="3.40.630.30">
    <property type="match status" value="1"/>
</dbReference>
<keyword evidence="1" id="KW-0808">Transferase</keyword>
<dbReference type="Pfam" id="PF00583">
    <property type="entry name" value="Acetyltransf_1"/>
    <property type="match status" value="1"/>
</dbReference>